<name>A0A931J2K9_9BURK</name>
<dbReference type="PANTHER" id="PTHR31005:SF8">
    <property type="entry name" value="DUF4139 DOMAIN-CONTAINING PROTEIN"/>
    <property type="match status" value="1"/>
</dbReference>
<dbReference type="RefSeq" id="WP_198110922.1">
    <property type="nucleotide sequence ID" value="NZ_JAEDAK010000005.1"/>
</dbReference>
<dbReference type="Pfam" id="PF13600">
    <property type="entry name" value="DUF4140"/>
    <property type="match status" value="1"/>
</dbReference>
<evidence type="ECO:0000259" key="3">
    <source>
        <dbReference type="Pfam" id="PF13600"/>
    </source>
</evidence>
<feature type="domain" description="DUF4140" evidence="3">
    <location>
        <begin position="27"/>
        <end position="117"/>
    </location>
</feature>
<evidence type="ECO:0000259" key="2">
    <source>
        <dbReference type="Pfam" id="PF13598"/>
    </source>
</evidence>
<keyword evidence="1" id="KW-0732">Signal</keyword>
<evidence type="ECO:0000313" key="5">
    <source>
        <dbReference type="Proteomes" id="UP000613266"/>
    </source>
</evidence>
<dbReference type="AlphaFoldDB" id="A0A931J2K9"/>
<dbReference type="Proteomes" id="UP000613266">
    <property type="component" value="Unassembled WGS sequence"/>
</dbReference>
<protein>
    <submittedName>
        <fullName evidence="4">DUF4139 domain-containing protein</fullName>
    </submittedName>
</protein>
<dbReference type="Pfam" id="PF13598">
    <property type="entry name" value="DUF4139"/>
    <property type="match status" value="1"/>
</dbReference>
<comment type="caution">
    <text evidence="4">The sequence shown here is derived from an EMBL/GenBank/DDBJ whole genome shotgun (WGS) entry which is preliminary data.</text>
</comment>
<gene>
    <name evidence="4" type="ORF">I7X39_09545</name>
</gene>
<sequence>MKPLGLGILALMLASHASAQGRLVQALVYPGGAELTRVAAVKAGAQEFVWDCLPAGVQTETLRAQGSTGLRVGDLRVENLPRERAPECSANPGLDARIRTLEEQRAALLADKGGLDLVLHYLRGAGQGEAKAPAGPQAAMAEHLRRQGSEALKQQAALQRKVEDLDRDLKPLRAQRDQEAQRVPHWLRATVRLSAARDGELSLSYQTSQASWAPRYQADLLADRGEIAFERHAEVRQSTGEAWRDIQLVLSTRQPQRQAGLPDPQPWVLSVLEPPQGIAMSRAMAAPAPAAAPQAMALSGSRAKEDHFEVVAEQTDIDLQFTLPGRVSLAADNESRSFTLEQLRWPAQWLVQVQPRQSAQAFVRASFARPQGFFPPGRLLLLRDGRPVGQDHFALNDEAEQQLFFGPEERLRVRVEPEQRAGSDAGFIGPRKQITLQRRYVLENRADRGLAVQVVEAAPHSQHADIKVQSRFEPPTALARWRELDGVHLWRLTLGPGQSQVLKAEHQLSAPREMPVAGWP</sequence>
<dbReference type="InterPro" id="IPR025554">
    <property type="entry name" value="DUF4140"/>
</dbReference>
<dbReference type="InterPro" id="IPR037291">
    <property type="entry name" value="DUF4139"/>
</dbReference>
<dbReference type="EMBL" id="JAEDAK010000005">
    <property type="protein sequence ID" value="MBH9577151.1"/>
    <property type="molecule type" value="Genomic_DNA"/>
</dbReference>
<evidence type="ECO:0000256" key="1">
    <source>
        <dbReference type="SAM" id="SignalP"/>
    </source>
</evidence>
<evidence type="ECO:0000313" key="4">
    <source>
        <dbReference type="EMBL" id="MBH9577151.1"/>
    </source>
</evidence>
<keyword evidence="5" id="KW-1185">Reference proteome</keyword>
<reference evidence="4" key="1">
    <citation type="submission" date="2020-12" db="EMBL/GenBank/DDBJ databases">
        <title>The genome sequence of Inhella sp. 1Y17.</title>
        <authorList>
            <person name="Liu Y."/>
        </authorList>
    </citation>
    <scope>NUCLEOTIDE SEQUENCE</scope>
    <source>
        <strain evidence="4">1Y17</strain>
    </source>
</reference>
<dbReference type="PANTHER" id="PTHR31005">
    <property type="entry name" value="DUF4139 DOMAIN-CONTAINING PROTEIN"/>
    <property type="match status" value="1"/>
</dbReference>
<feature type="signal peptide" evidence="1">
    <location>
        <begin position="1"/>
        <end position="19"/>
    </location>
</feature>
<dbReference type="NCBIfam" id="TIGR02231">
    <property type="entry name" value="mucoidy inhibitor MuiA family protein"/>
    <property type="match status" value="1"/>
</dbReference>
<proteinExistence type="predicted"/>
<feature type="chain" id="PRO_5037794358" evidence="1">
    <location>
        <begin position="20"/>
        <end position="520"/>
    </location>
</feature>
<accession>A0A931J2K9</accession>
<organism evidence="4 5">
    <name type="scientific">Inhella proteolytica</name>
    <dbReference type="NCBI Taxonomy" id="2795029"/>
    <lineage>
        <taxon>Bacteria</taxon>
        <taxon>Pseudomonadati</taxon>
        <taxon>Pseudomonadota</taxon>
        <taxon>Betaproteobacteria</taxon>
        <taxon>Burkholderiales</taxon>
        <taxon>Sphaerotilaceae</taxon>
        <taxon>Inhella</taxon>
    </lineage>
</organism>
<feature type="domain" description="DUF4139" evidence="2">
    <location>
        <begin position="201"/>
        <end position="512"/>
    </location>
</feature>
<dbReference type="InterPro" id="IPR011935">
    <property type="entry name" value="CHP02231"/>
</dbReference>